<evidence type="ECO:0000256" key="9">
    <source>
        <dbReference type="ARBA" id="ARBA00023014"/>
    </source>
</evidence>
<dbReference type="RefSeq" id="WP_008717427.1">
    <property type="nucleotide sequence ID" value="NZ_JBBMFM010000018.1"/>
</dbReference>
<comment type="caution">
    <text evidence="12">The sequence shown here is derived from an EMBL/GenBank/DDBJ whole genome shotgun (WGS) entry which is preliminary data.</text>
</comment>
<dbReference type="Gene3D" id="3.20.20.70">
    <property type="entry name" value="Aldolase class I"/>
    <property type="match status" value="1"/>
</dbReference>
<accession>A0ABV1D2Y5</accession>
<dbReference type="SUPFAM" id="SSF51395">
    <property type="entry name" value="FMN-linked oxidoreductases"/>
    <property type="match status" value="1"/>
</dbReference>
<gene>
    <name evidence="12" type="ORF">WMQ36_07235</name>
</gene>
<protein>
    <submittedName>
        <fullName evidence="12">FAD-dependent oxidoreductase</fullName>
    </submittedName>
</protein>
<dbReference type="Gene3D" id="3.50.50.60">
    <property type="entry name" value="FAD/NAD(P)-binding domain"/>
    <property type="match status" value="1"/>
</dbReference>
<name>A0ABV1D2Y5_9FIRM</name>
<dbReference type="InterPro" id="IPR001155">
    <property type="entry name" value="OxRdtase_FMN_N"/>
</dbReference>
<dbReference type="InterPro" id="IPR036188">
    <property type="entry name" value="FAD/NAD-bd_sf"/>
</dbReference>
<dbReference type="SUPFAM" id="SSF51971">
    <property type="entry name" value="Nucleotide-binding domain"/>
    <property type="match status" value="1"/>
</dbReference>
<dbReference type="InterPro" id="IPR051793">
    <property type="entry name" value="NADH:flavin_oxidoreductase"/>
</dbReference>
<dbReference type="SUPFAM" id="SSF51905">
    <property type="entry name" value="FAD/NAD(P)-binding domain"/>
    <property type="match status" value="1"/>
</dbReference>
<evidence type="ECO:0000256" key="8">
    <source>
        <dbReference type="ARBA" id="ARBA00023004"/>
    </source>
</evidence>
<evidence type="ECO:0000256" key="2">
    <source>
        <dbReference type="ARBA" id="ARBA00001966"/>
    </source>
</evidence>
<keyword evidence="5" id="KW-0288">FMN</keyword>
<reference evidence="12 13" key="1">
    <citation type="submission" date="2024-03" db="EMBL/GenBank/DDBJ databases">
        <title>Human intestinal bacterial collection.</title>
        <authorList>
            <person name="Pauvert C."/>
            <person name="Hitch T.C.A."/>
            <person name="Clavel T."/>
        </authorList>
    </citation>
    <scope>NUCLEOTIDE SEQUENCE [LARGE SCALE GENOMIC DNA]</scope>
    <source>
        <strain evidence="12 13">CLA-SR-H021</strain>
    </source>
</reference>
<keyword evidence="9" id="KW-0411">Iron-sulfur</keyword>
<dbReference type="EMBL" id="JBBMFM010000018">
    <property type="protein sequence ID" value="MEQ2424762.1"/>
    <property type="molecule type" value="Genomic_DNA"/>
</dbReference>
<organism evidence="12 13">
    <name type="scientific">Enterocloster hominis</name>
    <name type="common">ex Hitch et al. 2024</name>
    <dbReference type="NCBI Taxonomy" id="1917870"/>
    <lineage>
        <taxon>Bacteria</taxon>
        <taxon>Bacillati</taxon>
        <taxon>Bacillota</taxon>
        <taxon>Clostridia</taxon>
        <taxon>Lachnospirales</taxon>
        <taxon>Lachnospiraceae</taxon>
        <taxon>Enterocloster</taxon>
    </lineage>
</organism>
<dbReference type="PRINTS" id="PR00469">
    <property type="entry name" value="PNDRDTASEII"/>
</dbReference>
<keyword evidence="4" id="KW-0285">Flavoprotein</keyword>
<dbReference type="Pfam" id="PF07992">
    <property type="entry name" value="Pyr_redox_2"/>
    <property type="match status" value="1"/>
</dbReference>
<proteinExistence type="inferred from homology"/>
<evidence type="ECO:0000313" key="13">
    <source>
        <dbReference type="Proteomes" id="UP001454086"/>
    </source>
</evidence>
<feature type="domain" description="FAD/NAD(P)-binding" evidence="11">
    <location>
        <begin position="388"/>
        <end position="613"/>
    </location>
</feature>
<evidence type="ECO:0000313" key="12">
    <source>
        <dbReference type="EMBL" id="MEQ2424762.1"/>
    </source>
</evidence>
<sequence>MKNRYYPNLASPITINGVTFKNRIFGAPMSNPELDPDCHMREEDIAFHANRGRGGLASVCIGLGIVEAVGRSHTKEVILYDDLSLPSLKRMANEFHKHNCMATMELAHGGKFGAARSHSAAKSTLIGPNDELNAQGVPVKAMTEEQIEETATAFGSAARLVKEAGFDMVLIHGGHGWLLGQFASPYFNKRTDRWGGSLENRMRFSLLVIEKVREAVGPDFPIEFRMSGSECIPGGYDIDEAVEMAKMIDGKVDIIHVSAGIHENNDVFVITHPSMFTEHGCNVQYAAEIKKHVKTPVAALGGINDVDMMEEIIASGKADIIEVARQSLADPYFPEKAFSGQKDDITQCCRCYSCFFNYLSNRNYCCAFNPVIGDELEHKYGFPATTPKKVVVVGGGPGGMEAAVTAAQRGHSVTLYEKNSRLGGQIVHEQHIPFKKDMYHFIEVLAKRCEDAGVDIHLNTEVTPEEVAAMGADVVMTAVGAKPIIPQIPGINSAKVVGLKALEGRQPSVGQKVAILGGGLVGSEVAIYLDMIGKDVTVVEMKDTWASDAYWMHKVAMDKYIRDSRIDIKVNTTAREITDAGIVCNTPDGEILIEADTVLLAAGMKADRASADEFLNTAPRVFEIGDAIKAGRVVEAVKLGYYRALDI</sequence>
<evidence type="ECO:0000256" key="6">
    <source>
        <dbReference type="ARBA" id="ARBA00022723"/>
    </source>
</evidence>
<evidence type="ECO:0000256" key="1">
    <source>
        <dbReference type="ARBA" id="ARBA00001917"/>
    </source>
</evidence>
<feature type="domain" description="NADH:flavin oxidoreductase/NADH oxidase N-terminal" evidence="10">
    <location>
        <begin position="10"/>
        <end position="342"/>
    </location>
</feature>
<dbReference type="PANTHER" id="PTHR42917:SF2">
    <property type="entry name" value="2,4-DIENOYL-COA REDUCTASE [(2E)-ENOYL-COA-PRODUCING]"/>
    <property type="match status" value="1"/>
</dbReference>
<evidence type="ECO:0000256" key="7">
    <source>
        <dbReference type="ARBA" id="ARBA00023002"/>
    </source>
</evidence>
<comment type="cofactor">
    <cofactor evidence="1">
        <name>FMN</name>
        <dbReference type="ChEBI" id="CHEBI:58210"/>
    </cofactor>
</comment>
<keyword evidence="13" id="KW-1185">Reference proteome</keyword>
<comment type="cofactor">
    <cofactor evidence="2">
        <name>[4Fe-4S] cluster</name>
        <dbReference type="ChEBI" id="CHEBI:49883"/>
    </cofactor>
</comment>
<evidence type="ECO:0000259" key="11">
    <source>
        <dbReference type="Pfam" id="PF07992"/>
    </source>
</evidence>
<evidence type="ECO:0000259" key="10">
    <source>
        <dbReference type="Pfam" id="PF00724"/>
    </source>
</evidence>
<dbReference type="PRINTS" id="PR00368">
    <property type="entry name" value="FADPNR"/>
</dbReference>
<dbReference type="Gene3D" id="3.40.50.720">
    <property type="entry name" value="NAD(P)-binding Rossmann-like Domain"/>
    <property type="match status" value="1"/>
</dbReference>
<dbReference type="InterPro" id="IPR023753">
    <property type="entry name" value="FAD/NAD-binding_dom"/>
</dbReference>
<evidence type="ECO:0000256" key="4">
    <source>
        <dbReference type="ARBA" id="ARBA00022630"/>
    </source>
</evidence>
<dbReference type="CDD" id="cd02803">
    <property type="entry name" value="OYE_like_FMN_family"/>
    <property type="match status" value="1"/>
</dbReference>
<keyword evidence="6" id="KW-0479">Metal-binding</keyword>
<evidence type="ECO:0000256" key="5">
    <source>
        <dbReference type="ARBA" id="ARBA00022643"/>
    </source>
</evidence>
<dbReference type="PANTHER" id="PTHR42917">
    <property type="entry name" value="2,4-DIENOYL-COA REDUCTASE"/>
    <property type="match status" value="1"/>
</dbReference>
<evidence type="ECO:0000256" key="3">
    <source>
        <dbReference type="ARBA" id="ARBA00011048"/>
    </source>
</evidence>
<dbReference type="Pfam" id="PF00724">
    <property type="entry name" value="Oxidored_FMN"/>
    <property type="match status" value="1"/>
</dbReference>
<dbReference type="InterPro" id="IPR013785">
    <property type="entry name" value="Aldolase_TIM"/>
</dbReference>
<comment type="similarity">
    <text evidence="3">In the N-terminal section; belongs to the NADH:flavin oxidoreductase/NADH oxidase family.</text>
</comment>
<dbReference type="Proteomes" id="UP001454086">
    <property type="component" value="Unassembled WGS sequence"/>
</dbReference>
<keyword evidence="8" id="KW-0408">Iron</keyword>
<keyword evidence="7" id="KW-0560">Oxidoreductase</keyword>